<evidence type="ECO:0000256" key="3">
    <source>
        <dbReference type="ARBA" id="ARBA00022723"/>
    </source>
</evidence>
<dbReference type="GeneID" id="27343135"/>
<feature type="chain" id="PRO_5002253151" description="Nuclease S1" evidence="8">
    <location>
        <begin position="22"/>
        <end position="303"/>
    </location>
</feature>
<dbReference type="VEuPathDB" id="FungiDB:PV07_03941"/>
<dbReference type="GO" id="GO:0003676">
    <property type="term" value="F:nucleic acid binding"/>
    <property type="evidence" value="ECO:0007669"/>
    <property type="project" value="InterPro"/>
</dbReference>
<dbReference type="EMBL" id="KN847041">
    <property type="protein sequence ID" value="KIW32391.1"/>
    <property type="molecule type" value="Genomic_DNA"/>
</dbReference>
<dbReference type="SUPFAM" id="SSF48537">
    <property type="entry name" value="Phospholipase C/P1 nuclease"/>
    <property type="match status" value="1"/>
</dbReference>
<keyword evidence="5" id="KW-0378">Hydrolase</keyword>
<dbReference type="InterPro" id="IPR008947">
    <property type="entry name" value="PLipase_C/P1_nuclease_dom_sf"/>
</dbReference>
<keyword evidence="7" id="KW-0325">Glycoprotein</keyword>
<protein>
    <recommendedName>
        <fullName evidence="11">Nuclease S1</fullName>
    </recommendedName>
</protein>
<dbReference type="RefSeq" id="XP_016252607.1">
    <property type="nucleotide sequence ID" value="XM_016390705.1"/>
</dbReference>
<evidence type="ECO:0000256" key="1">
    <source>
        <dbReference type="ARBA" id="ARBA00009547"/>
    </source>
</evidence>
<dbReference type="Proteomes" id="UP000054466">
    <property type="component" value="Unassembled WGS sequence"/>
</dbReference>
<keyword evidence="2" id="KW-0540">Nuclease</keyword>
<dbReference type="Pfam" id="PF02265">
    <property type="entry name" value="S1-P1_nuclease"/>
    <property type="match status" value="1"/>
</dbReference>
<reference evidence="9 10" key="1">
    <citation type="submission" date="2015-01" db="EMBL/GenBank/DDBJ databases">
        <title>The Genome Sequence of Cladophialophora immunda CBS83496.</title>
        <authorList>
            <consortium name="The Broad Institute Genomics Platform"/>
            <person name="Cuomo C."/>
            <person name="de Hoog S."/>
            <person name="Gorbushina A."/>
            <person name="Stielow B."/>
            <person name="Teixiera M."/>
            <person name="Abouelleil A."/>
            <person name="Chapman S.B."/>
            <person name="Priest M."/>
            <person name="Young S.K."/>
            <person name="Wortman J."/>
            <person name="Nusbaum C."/>
            <person name="Birren B."/>
        </authorList>
    </citation>
    <scope>NUCLEOTIDE SEQUENCE [LARGE SCALE GENOMIC DNA]</scope>
    <source>
        <strain evidence="9 10">CBS 83496</strain>
    </source>
</reference>
<proteinExistence type="inferred from homology"/>
<evidence type="ECO:0000313" key="10">
    <source>
        <dbReference type="Proteomes" id="UP000054466"/>
    </source>
</evidence>
<dbReference type="AlphaFoldDB" id="A0A0D1ZW35"/>
<comment type="similarity">
    <text evidence="1">Belongs to the nuclease type I family.</text>
</comment>
<gene>
    <name evidence="9" type="ORF">PV07_03941</name>
</gene>
<evidence type="ECO:0000313" key="9">
    <source>
        <dbReference type="EMBL" id="KIW32391.1"/>
    </source>
</evidence>
<dbReference type="CDD" id="cd11010">
    <property type="entry name" value="S1-P1_nuclease"/>
    <property type="match status" value="1"/>
</dbReference>
<keyword evidence="8" id="KW-0732">Signal</keyword>
<dbReference type="GO" id="GO:0046872">
    <property type="term" value="F:metal ion binding"/>
    <property type="evidence" value="ECO:0007669"/>
    <property type="project" value="UniProtKB-KW"/>
</dbReference>
<keyword evidence="6" id="KW-1015">Disulfide bond</keyword>
<dbReference type="OrthoDB" id="441446at2759"/>
<sequence>MHYPTAYIVLSLLSLLAPTAAWGSLGHRTVAYLASTYFTPESTRMTNHLLNGQDISEAALFPDKVRHMPQFAYTRGWHYIDAQDTPPGQCGINMTRDCAVAGGGCVVSAIANHTARVADPALPHALRGQSLRFMMHFFGDVHQPLHTEAEDRGGNEYMVHFDGRRTNLHSVWDTLIPNKYAGMGHDDEFAAAWLWAQRLSGAETGHRGGRLEGEGEGECLHDAADCALSWAGEANGYVCSYVLAHDVHDQDLGGDYYEGAIPVINDLVQKAGRRLAAWINSISADYTPSYADNVDLDHAIQTQ</sequence>
<organism evidence="9 10">
    <name type="scientific">Cladophialophora immunda</name>
    <dbReference type="NCBI Taxonomy" id="569365"/>
    <lineage>
        <taxon>Eukaryota</taxon>
        <taxon>Fungi</taxon>
        <taxon>Dikarya</taxon>
        <taxon>Ascomycota</taxon>
        <taxon>Pezizomycotina</taxon>
        <taxon>Eurotiomycetes</taxon>
        <taxon>Chaetothyriomycetidae</taxon>
        <taxon>Chaetothyriales</taxon>
        <taxon>Herpotrichiellaceae</taxon>
        <taxon>Cladophialophora</taxon>
    </lineage>
</organism>
<dbReference type="GO" id="GO:0016788">
    <property type="term" value="F:hydrolase activity, acting on ester bonds"/>
    <property type="evidence" value="ECO:0007669"/>
    <property type="project" value="InterPro"/>
</dbReference>
<dbReference type="GO" id="GO:0004519">
    <property type="term" value="F:endonuclease activity"/>
    <property type="evidence" value="ECO:0007669"/>
    <property type="project" value="UniProtKB-KW"/>
</dbReference>
<name>A0A0D1ZW35_9EURO</name>
<evidence type="ECO:0000256" key="7">
    <source>
        <dbReference type="ARBA" id="ARBA00023180"/>
    </source>
</evidence>
<evidence type="ECO:0000256" key="2">
    <source>
        <dbReference type="ARBA" id="ARBA00022722"/>
    </source>
</evidence>
<keyword evidence="10" id="KW-1185">Reference proteome</keyword>
<dbReference type="PANTHER" id="PTHR33146:SF26">
    <property type="entry name" value="ENDONUCLEASE 4"/>
    <property type="match status" value="1"/>
</dbReference>
<evidence type="ECO:0000256" key="4">
    <source>
        <dbReference type="ARBA" id="ARBA00022759"/>
    </source>
</evidence>
<keyword evidence="4" id="KW-0255">Endonuclease</keyword>
<accession>A0A0D1ZW35</accession>
<keyword evidence="3" id="KW-0479">Metal-binding</keyword>
<dbReference type="PANTHER" id="PTHR33146">
    <property type="entry name" value="ENDONUCLEASE 4"/>
    <property type="match status" value="1"/>
</dbReference>
<evidence type="ECO:0000256" key="8">
    <source>
        <dbReference type="SAM" id="SignalP"/>
    </source>
</evidence>
<dbReference type="HOGENOM" id="CLU_044365_0_0_1"/>
<evidence type="ECO:0008006" key="11">
    <source>
        <dbReference type="Google" id="ProtNLM"/>
    </source>
</evidence>
<dbReference type="InterPro" id="IPR003154">
    <property type="entry name" value="S1/P1nuclease"/>
</dbReference>
<evidence type="ECO:0000256" key="5">
    <source>
        <dbReference type="ARBA" id="ARBA00022801"/>
    </source>
</evidence>
<dbReference type="STRING" id="569365.A0A0D1ZW35"/>
<dbReference type="GO" id="GO:0006308">
    <property type="term" value="P:DNA catabolic process"/>
    <property type="evidence" value="ECO:0007669"/>
    <property type="project" value="InterPro"/>
</dbReference>
<evidence type="ECO:0000256" key="6">
    <source>
        <dbReference type="ARBA" id="ARBA00023157"/>
    </source>
</evidence>
<dbReference type="Gene3D" id="1.10.575.10">
    <property type="entry name" value="P1 Nuclease"/>
    <property type="match status" value="1"/>
</dbReference>
<feature type="signal peptide" evidence="8">
    <location>
        <begin position="1"/>
        <end position="21"/>
    </location>
</feature>